<sequence>MAVSEITGDLNPANSRYLPSQLRQKIENHSQKSLWTPYVADPEVGDSPRAFEDELYVSQADPEELPITTASNSETHQNATKFRHIRRKRRTTEL</sequence>
<dbReference type="AlphaFoldDB" id="D7MGT7"/>
<evidence type="ECO:0000313" key="3">
    <source>
        <dbReference type="Proteomes" id="UP000008694"/>
    </source>
</evidence>
<feature type="compositionally biased region" description="Polar residues" evidence="1">
    <location>
        <begin position="68"/>
        <end position="80"/>
    </location>
</feature>
<dbReference type="Gramene" id="Al_scaffold_0007_2233">
    <property type="protein sequence ID" value="Al_scaffold_0007_2233"/>
    <property type="gene ID" value="Al_scaffold_0007_2233"/>
</dbReference>
<feature type="compositionally biased region" description="Basic residues" evidence="1">
    <location>
        <begin position="81"/>
        <end position="94"/>
    </location>
</feature>
<protein>
    <submittedName>
        <fullName evidence="2">Predicted protein</fullName>
    </submittedName>
</protein>
<gene>
    <name evidence="2" type="ORF">ARALYDRAFT_658178</name>
</gene>
<name>D7MGT7_ARALL</name>
<feature type="region of interest" description="Disordered" evidence="1">
    <location>
        <begin position="66"/>
        <end position="94"/>
    </location>
</feature>
<accession>D7MGT7</accession>
<reference evidence="3" key="1">
    <citation type="journal article" date="2011" name="Nat. Genet.">
        <title>The Arabidopsis lyrata genome sequence and the basis of rapid genome size change.</title>
        <authorList>
            <person name="Hu T.T."/>
            <person name="Pattyn P."/>
            <person name="Bakker E.G."/>
            <person name="Cao J."/>
            <person name="Cheng J.-F."/>
            <person name="Clark R.M."/>
            <person name="Fahlgren N."/>
            <person name="Fawcett J.A."/>
            <person name="Grimwood J."/>
            <person name="Gundlach H."/>
            <person name="Haberer G."/>
            <person name="Hollister J.D."/>
            <person name="Ossowski S."/>
            <person name="Ottilar R.P."/>
            <person name="Salamov A.A."/>
            <person name="Schneeberger K."/>
            <person name="Spannagl M."/>
            <person name="Wang X."/>
            <person name="Yang L."/>
            <person name="Nasrallah M.E."/>
            <person name="Bergelson J."/>
            <person name="Carrington J.C."/>
            <person name="Gaut B.S."/>
            <person name="Schmutz J."/>
            <person name="Mayer K.F.X."/>
            <person name="Van de Peer Y."/>
            <person name="Grigoriev I.V."/>
            <person name="Nordborg M."/>
            <person name="Weigel D."/>
            <person name="Guo Y.-L."/>
        </authorList>
    </citation>
    <scope>NUCLEOTIDE SEQUENCE [LARGE SCALE GENOMIC DNA]</scope>
    <source>
        <strain evidence="3">cv. MN47</strain>
    </source>
</reference>
<dbReference type="HOGENOM" id="CLU_2389216_0_0_1"/>
<organism evidence="3">
    <name type="scientific">Arabidopsis lyrata subsp. lyrata</name>
    <name type="common">Lyre-leaved rock-cress</name>
    <dbReference type="NCBI Taxonomy" id="81972"/>
    <lineage>
        <taxon>Eukaryota</taxon>
        <taxon>Viridiplantae</taxon>
        <taxon>Streptophyta</taxon>
        <taxon>Embryophyta</taxon>
        <taxon>Tracheophyta</taxon>
        <taxon>Spermatophyta</taxon>
        <taxon>Magnoliopsida</taxon>
        <taxon>eudicotyledons</taxon>
        <taxon>Gunneridae</taxon>
        <taxon>Pentapetalae</taxon>
        <taxon>rosids</taxon>
        <taxon>malvids</taxon>
        <taxon>Brassicales</taxon>
        <taxon>Brassicaceae</taxon>
        <taxon>Camelineae</taxon>
        <taxon>Arabidopsis</taxon>
    </lineage>
</organism>
<proteinExistence type="predicted"/>
<keyword evidence="3" id="KW-1185">Reference proteome</keyword>
<evidence type="ECO:0000256" key="1">
    <source>
        <dbReference type="SAM" id="MobiDB-lite"/>
    </source>
</evidence>
<dbReference type="EMBL" id="GL348719">
    <property type="protein sequence ID" value="EFH44206.1"/>
    <property type="molecule type" value="Genomic_DNA"/>
</dbReference>
<dbReference type="Proteomes" id="UP000008694">
    <property type="component" value="Unassembled WGS sequence"/>
</dbReference>
<evidence type="ECO:0000313" key="2">
    <source>
        <dbReference type="EMBL" id="EFH44206.1"/>
    </source>
</evidence>